<gene>
    <name evidence="1" type="ORF">EAH89_29950</name>
</gene>
<accession>A0A502EJ31</accession>
<reference evidence="1 2" key="1">
    <citation type="journal article" date="2019" name="Environ. Microbiol.">
        <title>Species interactions and distinct microbial communities in high Arctic permafrost affected cryosols are associated with the CH4 and CO2 gas fluxes.</title>
        <authorList>
            <person name="Altshuler I."/>
            <person name="Hamel J."/>
            <person name="Turney S."/>
            <person name="Magnuson E."/>
            <person name="Levesque R."/>
            <person name="Greer C."/>
            <person name="Whyte L.G."/>
        </authorList>
    </citation>
    <scope>NUCLEOTIDE SEQUENCE [LARGE SCALE GENOMIC DNA]</scope>
    <source>
        <strain evidence="1 2">S9.3B</strain>
    </source>
</reference>
<dbReference type="OrthoDB" id="7289620at2"/>
<evidence type="ECO:0000313" key="1">
    <source>
        <dbReference type="EMBL" id="TPG37708.1"/>
    </source>
</evidence>
<organism evidence="1 2">
    <name type="scientific">Muricoccus nepalensis</name>
    <dbReference type="NCBI Taxonomy" id="1854500"/>
    <lineage>
        <taxon>Bacteria</taxon>
        <taxon>Pseudomonadati</taxon>
        <taxon>Pseudomonadota</taxon>
        <taxon>Alphaproteobacteria</taxon>
        <taxon>Acetobacterales</taxon>
        <taxon>Roseomonadaceae</taxon>
        <taxon>Muricoccus</taxon>
    </lineage>
</organism>
<dbReference type="RefSeq" id="WP_140887764.1">
    <property type="nucleotide sequence ID" value="NZ_RCZP01000087.1"/>
</dbReference>
<name>A0A502EJ31_9PROT</name>
<dbReference type="AlphaFoldDB" id="A0A502EJ31"/>
<proteinExistence type="predicted"/>
<protein>
    <submittedName>
        <fullName evidence="1">Uncharacterized protein</fullName>
    </submittedName>
</protein>
<dbReference type="Proteomes" id="UP000317078">
    <property type="component" value="Unassembled WGS sequence"/>
</dbReference>
<dbReference type="EMBL" id="RCZP01000087">
    <property type="protein sequence ID" value="TPG37708.1"/>
    <property type="molecule type" value="Genomic_DNA"/>
</dbReference>
<evidence type="ECO:0000313" key="2">
    <source>
        <dbReference type="Proteomes" id="UP000317078"/>
    </source>
</evidence>
<keyword evidence="2" id="KW-1185">Reference proteome</keyword>
<comment type="caution">
    <text evidence="1">The sequence shown here is derived from an EMBL/GenBank/DDBJ whole genome shotgun (WGS) entry which is preliminary data.</text>
</comment>
<sequence>MTHDHLYRPEPCAAWPVLELRAVGIAYRDAAGRGLEGSACLELAVAAYRAAGGGEYGAERAVRDMIASLSREHGDWLWGPAQAWRDQHVSGNDQLEIMASFECEAAAS</sequence>